<keyword evidence="2" id="KW-1133">Transmembrane helix</keyword>
<dbReference type="SMART" id="SM00313">
    <property type="entry name" value="PXA"/>
    <property type="match status" value="1"/>
</dbReference>
<evidence type="ECO:0000259" key="3">
    <source>
        <dbReference type="PROSITE" id="PS50195"/>
    </source>
</evidence>
<keyword evidence="6" id="KW-1185">Reference proteome</keyword>
<accession>A0A812B0W4</accession>
<dbReference type="InterPro" id="IPR036871">
    <property type="entry name" value="PX_dom_sf"/>
</dbReference>
<dbReference type="InterPro" id="IPR003114">
    <property type="entry name" value="Phox_assoc"/>
</dbReference>
<dbReference type="AlphaFoldDB" id="A0A812B0W4"/>
<dbReference type="GO" id="GO:0035091">
    <property type="term" value="F:phosphatidylinositol binding"/>
    <property type="evidence" value="ECO:0007669"/>
    <property type="project" value="InterPro"/>
</dbReference>
<evidence type="ECO:0000259" key="4">
    <source>
        <dbReference type="PROSITE" id="PS51207"/>
    </source>
</evidence>
<dbReference type="OrthoDB" id="5582218at2759"/>
<dbReference type="SMART" id="SM00312">
    <property type="entry name" value="PX"/>
    <property type="match status" value="1"/>
</dbReference>
<comment type="caution">
    <text evidence="5">The sequence shown here is derived from an EMBL/GenBank/DDBJ whole genome shotgun (WGS) entry which is preliminary data.</text>
</comment>
<evidence type="ECO:0000256" key="1">
    <source>
        <dbReference type="ARBA" id="ARBA00010883"/>
    </source>
</evidence>
<gene>
    <name evidence="5" type="ORF">SPHA_8812</name>
</gene>
<dbReference type="PROSITE" id="PS51207">
    <property type="entry name" value="PXA"/>
    <property type="match status" value="1"/>
</dbReference>
<comment type="similarity">
    <text evidence="1">Belongs to the sorting nexin family.</text>
</comment>
<dbReference type="InterPro" id="IPR001683">
    <property type="entry name" value="PX_dom"/>
</dbReference>
<dbReference type="InterPro" id="IPR013937">
    <property type="entry name" value="Sorting_nexin_C"/>
</dbReference>
<dbReference type="PROSITE" id="PS50195">
    <property type="entry name" value="PX"/>
    <property type="match status" value="1"/>
</dbReference>
<dbReference type="SUPFAM" id="SSF64268">
    <property type="entry name" value="PX domain"/>
    <property type="match status" value="1"/>
</dbReference>
<feature type="domain" description="PXA" evidence="4">
    <location>
        <begin position="172"/>
        <end position="360"/>
    </location>
</feature>
<reference evidence="5" key="1">
    <citation type="submission" date="2021-01" db="EMBL/GenBank/DDBJ databases">
        <authorList>
            <person name="Li R."/>
            <person name="Bekaert M."/>
        </authorList>
    </citation>
    <scope>NUCLEOTIDE SEQUENCE</scope>
    <source>
        <strain evidence="5">Farmed</strain>
    </source>
</reference>
<dbReference type="Gene3D" id="3.30.1520.10">
    <property type="entry name" value="Phox-like domain"/>
    <property type="match status" value="1"/>
</dbReference>
<dbReference type="PANTHER" id="PTHR22775:SF31">
    <property type="entry name" value="SORTING NEXIN-19"/>
    <property type="match status" value="1"/>
</dbReference>
<proteinExistence type="inferred from homology"/>
<dbReference type="EMBL" id="CAHIKZ030000286">
    <property type="protein sequence ID" value="CAE1166281.1"/>
    <property type="molecule type" value="Genomic_DNA"/>
</dbReference>
<organism evidence="5 6">
    <name type="scientific">Acanthosepion pharaonis</name>
    <name type="common">Pharaoh cuttlefish</name>
    <name type="synonym">Sepia pharaonis</name>
    <dbReference type="NCBI Taxonomy" id="158019"/>
    <lineage>
        <taxon>Eukaryota</taxon>
        <taxon>Metazoa</taxon>
        <taxon>Spiralia</taxon>
        <taxon>Lophotrochozoa</taxon>
        <taxon>Mollusca</taxon>
        <taxon>Cephalopoda</taxon>
        <taxon>Coleoidea</taxon>
        <taxon>Decapodiformes</taxon>
        <taxon>Sepiida</taxon>
        <taxon>Sepiina</taxon>
        <taxon>Sepiidae</taxon>
        <taxon>Acanthosepion</taxon>
    </lineage>
</organism>
<evidence type="ECO:0000313" key="5">
    <source>
        <dbReference type="EMBL" id="CAE1166281.1"/>
    </source>
</evidence>
<evidence type="ECO:0000256" key="2">
    <source>
        <dbReference type="SAM" id="Phobius"/>
    </source>
</evidence>
<dbReference type="Pfam" id="PF08628">
    <property type="entry name" value="Nexin_C"/>
    <property type="match status" value="1"/>
</dbReference>
<name>A0A812B0W4_ACAPH</name>
<keyword evidence="2" id="KW-0472">Membrane</keyword>
<keyword evidence="2" id="KW-0812">Transmembrane</keyword>
<dbReference type="Pfam" id="PF00787">
    <property type="entry name" value="PX"/>
    <property type="match status" value="1"/>
</dbReference>
<dbReference type="Proteomes" id="UP000597762">
    <property type="component" value="Unassembled WGS sequence"/>
</dbReference>
<feature type="transmembrane region" description="Helical" evidence="2">
    <location>
        <begin position="7"/>
        <end position="40"/>
    </location>
</feature>
<protein>
    <submittedName>
        <fullName evidence="5">SNX19</fullName>
    </submittedName>
</protein>
<feature type="domain" description="PX" evidence="3">
    <location>
        <begin position="391"/>
        <end position="518"/>
    </location>
</feature>
<evidence type="ECO:0000313" key="6">
    <source>
        <dbReference type="Proteomes" id="UP000597762"/>
    </source>
</evidence>
<dbReference type="Pfam" id="PF02194">
    <property type="entry name" value="PXA"/>
    <property type="match status" value="1"/>
</dbReference>
<sequence>MAVFTVFFVVLAIHFGHWGLLFCYFVIGVVPAVAFCFYVIGSQQLWDVNYIADILFLSKSSMVTKLQALGPLISSVHKGHADETDGEIDHGTQHTEETTKSLLNIINSKSSSSSSNNNALTTTKITSTVDTTEKPTSFNSFPVVDNVPTLFPQCFPLSSSQGLTPDTPVSCSREIECEIEKYVNLITRDFVQSWYKMVCAEPDIVEEIHDKIHAIMTDLYRRVRNINRRSVFVETIIMYREQLTKFQTALATFKIQMTYGMNKTNQKQNLPSSLEDAFNLKYTQHPAAKDREGSIEHIKALFEIMINCMDVFPTEFKDITSMKEMLIEILTMQVAIPLLDMLEDPIFLHESIILLLSDTPVDFTNLIPSADNQPPHPLPPETIPVSTDTIKDICVVETETRKESRSNGVYTLYQIQYDALYVTESGELALKSGEVKRRFREFLNLQLRLEEKRAYKKILKGIKGPKRWLCIPFGNMDQENVAQRKKFLDNYLKNLIKKEDICNGPELKEFLAYEGDAHIAFVRKAPEINVPRIDKAFVKTVSGVLDKLTNVLPRGLSQEKMTLTGGAVIRKDSTSSNKSNEVSKCLEDTDQLLFDFNIPNDDIWSINIASGLQNYIKSIKGHNSTDNKLPSPDLSEQVPLTSETSIKKLTSLSKSNASDITDSSQVTTQATPDPVLSSAVLDLATQALQGCDSWVCKESSYRSIQVIFGTVLDRCLQQKLDRMTSRSQCLNYLQLLREKIWPNGKLSMQPPPQKSPAEIQATKELAHQCLKEYFPRILYFAIGEDNLNHGIVQLLAAIQYKKLNRHFIFCLVDALFLHLFPEVKNKSFQQNILRCHKDEFFIKLRPYLEDLIHCQSSYKKISTII</sequence>
<dbReference type="PANTHER" id="PTHR22775">
    <property type="entry name" value="SORTING NEXIN"/>
    <property type="match status" value="1"/>
</dbReference>